<organism evidence="1">
    <name type="scientific">marine sediment metagenome</name>
    <dbReference type="NCBI Taxonomy" id="412755"/>
    <lineage>
        <taxon>unclassified sequences</taxon>
        <taxon>metagenomes</taxon>
        <taxon>ecological metagenomes</taxon>
    </lineage>
</organism>
<comment type="caution">
    <text evidence="1">The sequence shown here is derived from an EMBL/GenBank/DDBJ whole genome shotgun (WGS) entry which is preliminary data.</text>
</comment>
<gene>
    <name evidence="1" type="ORF">S01H1_53674</name>
</gene>
<evidence type="ECO:0000313" key="1">
    <source>
        <dbReference type="EMBL" id="GAG25918.1"/>
    </source>
</evidence>
<name>X0WN23_9ZZZZ</name>
<protein>
    <submittedName>
        <fullName evidence="1">Uncharacterized protein</fullName>
    </submittedName>
</protein>
<proteinExistence type="predicted"/>
<dbReference type="AlphaFoldDB" id="X0WN23"/>
<reference evidence="1" key="1">
    <citation type="journal article" date="2014" name="Front. Microbiol.">
        <title>High frequency of phylogenetically diverse reductive dehalogenase-homologous genes in deep subseafloor sedimentary metagenomes.</title>
        <authorList>
            <person name="Kawai M."/>
            <person name="Futagami T."/>
            <person name="Toyoda A."/>
            <person name="Takaki Y."/>
            <person name="Nishi S."/>
            <person name="Hori S."/>
            <person name="Arai W."/>
            <person name="Tsubouchi T."/>
            <person name="Morono Y."/>
            <person name="Uchiyama I."/>
            <person name="Ito T."/>
            <person name="Fujiyama A."/>
            <person name="Inagaki F."/>
            <person name="Takami H."/>
        </authorList>
    </citation>
    <scope>NUCLEOTIDE SEQUENCE</scope>
    <source>
        <strain evidence="1">Expedition CK06-06</strain>
    </source>
</reference>
<accession>X0WN23</accession>
<sequence>MKGGELFKELVGYPAYRWRDLADAFSYLLQYAWPDSPTEAPVIIKANTLKDVMNRIDKEREANMSAFVFDLGKPKVDEKRFGGYWK</sequence>
<dbReference type="EMBL" id="BARS01034769">
    <property type="protein sequence ID" value="GAG25918.1"/>
    <property type="molecule type" value="Genomic_DNA"/>
</dbReference>